<dbReference type="Pfam" id="PF13372">
    <property type="entry name" value="Alginate_exp"/>
    <property type="match status" value="1"/>
</dbReference>
<name>A0A2W5AC57_9SPHN</name>
<proteinExistence type="predicted"/>
<organism evidence="3 4">
    <name type="scientific">Sphingomonas sanxanigenens</name>
    <dbReference type="NCBI Taxonomy" id="397260"/>
    <lineage>
        <taxon>Bacteria</taxon>
        <taxon>Pseudomonadati</taxon>
        <taxon>Pseudomonadota</taxon>
        <taxon>Alphaproteobacteria</taxon>
        <taxon>Sphingomonadales</taxon>
        <taxon>Sphingomonadaceae</taxon>
        <taxon>Sphingomonas</taxon>
    </lineage>
</organism>
<evidence type="ECO:0000313" key="3">
    <source>
        <dbReference type="EMBL" id="PZO92200.1"/>
    </source>
</evidence>
<keyword evidence="1" id="KW-0732">Signal</keyword>
<gene>
    <name evidence="3" type="ORF">DI623_00075</name>
</gene>
<evidence type="ECO:0000259" key="2">
    <source>
        <dbReference type="Pfam" id="PF13372"/>
    </source>
</evidence>
<evidence type="ECO:0000313" key="4">
    <source>
        <dbReference type="Proteomes" id="UP000249066"/>
    </source>
</evidence>
<feature type="domain" description="Alginate export" evidence="2">
    <location>
        <begin position="68"/>
        <end position="452"/>
    </location>
</feature>
<feature type="signal peptide" evidence="1">
    <location>
        <begin position="1"/>
        <end position="19"/>
    </location>
</feature>
<sequence>MRIWGGIIAALLFAAPAAAQLVEPWKPPVLTTERYNEDWSDLADPAKRTGRWTERFKYIPLDQTGSAYLTAGAEIRLRYEDYRDNLWGGADAPDNGYLWARAMPYADLHVGAVRAFVQPIVAYAAGVKPAAGPVDQTRVDLLQGFGDVLIKVGGEASLRLRAGRELIGLGTERLVGTRYGPNVPLGFDGGRAIFHSGRATINLLYLRPVDARGGSFDDRTSSTRKLWGAYATRTLGGSAATGVDLYYLGYRNSRAAFDQGGGIETRHTLGLRSFGVVADWRWNVEGAYQFGRFAGASISAWTLGAELVRSFPAAPLKPQVTLRANIVSGDRNRDDPRLQTFNAMFPKGKYFGELSPIGPYNIINTHLGGGFDLGRGFGFGIAGMAYWRQSKGDGIYDIPGHLIRSGAGSDARFIGKEAEATLSWLATPELELSASLSFFQPGAFIRETGPARTIRMIGLESNFRF</sequence>
<reference evidence="3 4" key="1">
    <citation type="submission" date="2017-08" db="EMBL/GenBank/DDBJ databases">
        <title>Infants hospitalized years apart are colonized by the same room-sourced microbial strains.</title>
        <authorList>
            <person name="Brooks B."/>
            <person name="Olm M.R."/>
            <person name="Firek B.A."/>
            <person name="Baker R."/>
            <person name="Thomas B.C."/>
            <person name="Morowitz M.J."/>
            <person name="Banfield J.F."/>
        </authorList>
    </citation>
    <scope>NUCLEOTIDE SEQUENCE [LARGE SCALE GENOMIC DNA]</scope>
    <source>
        <strain evidence="3">S2_018_000_R2_101</strain>
    </source>
</reference>
<dbReference type="InterPro" id="IPR025388">
    <property type="entry name" value="Alginate_export_dom"/>
</dbReference>
<feature type="chain" id="PRO_5015942062" description="Alginate export domain-containing protein" evidence="1">
    <location>
        <begin position="20"/>
        <end position="465"/>
    </location>
</feature>
<comment type="caution">
    <text evidence="3">The sequence shown here is derived from an EMBL/GenBank/DDBJ whole genome shotgun (WGS) entry which is preliminary data.</text>
</comment>
<dbReference type="Proteomes" id="UP000249066">
    <property type="component" value="Unassembled WGS sequence"/>
</dbReference>
<protein>
    <recommendedName>
        <fullName evidence="2">Alginate export domain-containing protein</fullName>
    </recommendedName>
</protein>
<evidence type="ECO:0000256" key="1">
    <source>
        <dbReference type="SAM" id="SignalP"/>
    </source>
</evidence>
<dbReference type="EMBL" id="QFNN01000001">
    <property type="protein sequence ID" value="PZO92200.1"/>
    <property type="molecule type" value="Genomic_DNA"/>
</dbReference>
<dbReference type="AlphaFoldDB" id="A0A2W5AC57"/>
<accession>A0A2W5AC57</accession>